<dbReference type="InterPro" id="IPR016187">
    <property type="entry name" value="CTDL_fold"/>
</dbReference>
<feature type="domain" description="C-type lectin" evidence="1">
    <location>
        <begin position="1"/>
        <end position="123"/>
    </location>
</feature>
<dbReference type="InterPro" id="IPR001304">
    <property type="entry name" value="C-type_lectin-like"/>
</dbReference>
<dbReference type="Pfam" id="PF00059">
    <property type="entry name" value="Lectin_C"/>
    <property type="match status" value="1"/>
</dbReference>
<evidence type="ECO:0000313" key="2">
    <source>
        <dbReference type="EMBL" id="KAK5966146.1"/>
    </source>
</evidence>
<dbReference type="EMBL" id="WIXE01023835">
    <property type="protein sequence ID" value="KAK5966146.1"/>
    <property type="molecule type" value="Genomic_DNA"/>
</dbReference>
<name>A0AAN8EQB0_TRICO</name>
<dbReference type="InterPro" id="IPR050111">
    <property type="entry name" value="C-type_lectin/snaclec_domain"/>
</dbReference>
<keyword evidence="3" id="KW-1185">Reference proteome</keyword>
<dbReference type="SUPFAM" id="SSF56436">
    <property type="entry name" value="C-type lectin-like"/>
    <property type="match status" value="1"/>
</dbReference>
<accession>A0AAN8EQB0</accession>
<reference evidence="2 3" key="1">
    <citation type="submission" date="2019-10" db="EMBL/GenBank/DDBJ databases">
        <title>Assembly and Annotation for the nematode Trichostrongylus colubriformis.</title>
        <authorList>
            <person name="Martin J."/>
        </authorList>
    </citation>
    <scope>NUCLEOTIDE SEQUENCE [LARGE SCALE GENOMIC DNA]</scope>
    <source>
        <strain evidence="2">G859</strain>
        <tissue evidence="2">Whole worm</tissue>
    </source>
</reference>
<protein>
    <recommendedName>
        <fullName evidence="1">C-type lectin domain-containing protein</fullName>
    </recommendedName>
</protein>
<dbReference type="InterPro" id="IPR016186">
    <property type="entry name" value="C-type_lectin-like/link_sf"/>
</dbReference>
<dbReference type="SMART" id="SM00034">
    <property type="entry name" value="CLECT"/>
    <property type="match status" value="1"/>
</dbReference>
<proteinExistence type="predicted"/>
<dbReference type="Proteomes" id="UP001331761">
    <property type="component" value="Unassembled WGS sequence"/>
</dbReference>
<gene>
    <name evidence="2" type="ORF">GCK32_013851</name>
</gene>
<evidence type="ECO:0000259" key="1">
    <source>
        <dbReference type="PROSITE" id="PS50041"/>
    </source>
</evidence>
<organism evidence="2 3">
    <name type="scientific">Trichostrongylus colubriformis</name>
    <name type="common">Black scour worm</name>
    <dbReference type="NCBI Taxonomy" id="6319"/>
    <lineage>
        <taxon>Eukaryota</taxon>
        <taxon>Metazoa</taxon>
        <taxon>Ecdysozoa</taxon>
        <taxon>Nematoda</taxon>
        <taxon>Chromadorea</taxon>
        <taxon>Rhabditida</taxon>
        <taxon>Rhabditina</taxon>
        <taxon>Rhabditomorpha</taxon>
        <taxon>Strongyloidea</taxon>
        <taxon>Trichostrongylidae</taxon>
        <taxon>Trichostrongylus</taxon>
    </lineage>
</organism>
<dbReference type="PANTHER" id="PTHR22803">
    <property type="entry name" value="MANNOSE, PHOSPHOLIPASE, LECTIN RECEPTOR RELATED"/>
    <property type="match status" value="1"/>
</dbReference>
<comment type="caution">
    <text evidence="2">The sequence shown here is derived from an EMBL/GenBank/DDBJ whole genome shotgun (WGS) entry which is preliminary data.</text>
</comment>
<sequence>MYEVYNKAMSWKQAKEFCKSKGSMLAMIKSDLQNSDIHDIATEVLGPNKRHLLWNGLQRTGSSWTWIDGSPATYTKWISDQPDNWRGDEDCVHMYVATNVEPPHRDRHWNDIACNRTDVYVVCQRYPG</sequence>
<evidence type="ECO:0000313" key="3">
    <source>
        <dbReference type="Proteomes" id="UP001331761"/>
    </source>
</evidence>
<dbReference type="PROSITE" id="PS50041">
    <property type="entry name" value="C_TYPE_LECTIN_2"/>
    <property type="match status" value="1"/>
</dbReference>
<dbReference type="Gene3D" id="3.10.100.10">
    <property type="entry name" value="Mannose-Binding Protein A, subunit A"/>
    <property type="match status" value="1"/>
</dbReference>
<dbReference type="AlphaFoldDB" id="A0AAN8EQB0"/>